<evidence type="ECO:0000313" key="3">
    <source>
        <dbReference type="EMBL" id="CAF4367341.1"/>
    </source>
</evidence>
<proteinExistence type="predicted"/>
<evidence type="ECO:0000313" key="4">
    <source>
        <dbReference type="Proteomes" id="UP000663836"/>
    </source>
</evidence>
<reference evidence="3" key="1">
    <citation type="submission" date="2021-02" db="EMBL/GenBank/DDBJ databases">
        <authorList>
            <person name="Nowell W R."/>
        </authorList>
    </citation>
    <scope>NUCLEOTIDE SEQUENCE</scope>
</reference>
<feature type="domain" description="Fibronectin type-III" evidence="2">
    <location>
        <begin position="7"/>
        <end position="101"/>
    </location>
</feature>
<dbReference type="PANTHER" id="PTHR14340">
    <property type="entry name" value="MICROFIBRIL-ASSOCIATED GLYCOPROTEIN 3"/>
    <property type="match status" value="1"/>
</dbReference>
<organism evidence="3 4">
    <name type="scientific">Rotaria sordida</name>
    <dbReference type="NCBI Taxonomy" id="392033"/>
    <lineage>
        <taxon>Eukaryota</taxon>
        <taxon>Metazoa</taxon>
        <taxon>Spiralia</taxon>
        <taxon>Gnathifera</taxon>
        <taxon>Rotifera</taxon>
        <taxon>Eurotatoria</taxon>
        <taxon>Bdelloidea</taxon>
        <taxon>Philodinida</taxon>
        <taxon>Philodinidae</taxon>
        <taxon>Rotaria</taxon>
    </lineage>
</organism>
<dbReference type="GO" id="GO:0048738">
    <property type="term" value="P:cardiac muscle tissue development"/>
    <property type="evidence" value="ECO:0007669"/>
    <property type="project" value="TreeGrafter"/>
</dbReference>
<protein>
    <recommendedName>
        <fullName evidence="2">Fibronectin type-III domain-containing protein</fullName>
    </recommendedName>
</protein>
<keyword evidence="1" id="KW-0393">Immunoglobulin domain</keyword>
<dbReference type="Pfam" id="PF00041">
    <property type="entry name" value="fn3"/>
    <property type="match status" value="1"/>
</dbReference>
<dbReference type="InterPro" id="IPR013783">
    <property type="entry name" value="Ig-like_fold"/>
</dbReference>
<dbReference type="SUPFAM" id="SSF49265">
    <property type="entry name" value="Fibronectin type III"/>
    <property type="match status" value="1"/>
</dbReference>
<dbReference type="InterPro" id="IPR003961">
    <property type="entry name" value="FN3_dom"/>
</dbReference>
<dbReference type="InterPro" id="IPR036116">
    <property type="entry name" value="FN3_sf"/>
</dbReference>
<dbReference type="CDD" id="cd00063">
    <property type="entry name" value="FN3"/>
    <property type="match status" value="1"/>
</dbReference>
<dbReference type="SMART" id="SM00060">
    <property type="entry name" value="FN3"/>
    <property type="match status" value="1"/>
</dbReference>
<evidence type="ECO:0000259" key="2">
    <source>
        <dbReference type="PROSITE" id="PS50853"/>
    </source>
</evidence>
<dbReference type="GO" id="GO:0031430">
    <property type="term" value="C:M band"/>
    <property type="evidence" value="ECO:0007669"/>
    <property type="project" value="TreeGrafter"/>
</dbReference>
<dbReference type="PRINTS" id="PR00014">
    <property type="entry name" value="FNTYPEIII"/>
</dbReference>
<dbReference type="EMBL" id="CAJOBD010056059">
    <property type="protein sequence ID" value="CAF4367341.1"/>
    <property type="molecule type" value="Genomic_DNA"/>
</dbReference>
<accession>A0A820M2S5</accession>
<comment type="caution">
    <text evidence="3">The sequence shown here is derived from an EMBL/GenBank/DDBJ whole genome shotgun (WGS) entry which is preliminary data.</text>
</comment>
<dbReference type="GO" id="GO:0045214">
    <property type="term" value="P:sarcomere organization"/>
    <property type="evidence" value="ECO:0007669"/>
    <property type="project" value="TreeGrafter"/>
</dbReference>
<dbReference type="PROSITE" id="PS50853">
    <property type="entry name" value="FN3"/>
    <property type="match status" value="1"/>
</dbReference>
<dbReference type="Proteomes" id="UP000663836">
    <property type="component" value="Unassembled WGS sequence"/>
</dbReference>
<dbReference type="AlphaFoldDB" id="A0A820M2S5"/>
<sequence>MKILDTPEGPLGISEIKPDSCVLTWKPPKNDGGSPISNYIIEKFDTKKGDWQKVSSFCRVPFYEVTGLNEGSEYKFRVSAENIYGQSTPLECEKPIIAKHPFSMFN</sequence>
<dbReference type="GO" id="GO:0008307">
    <property type="term" value="F:structural constituent of muscle"/>
    <property type="evidence" value="ECO:0007669"/>
    <property type="project" value="TreeGrafter"/>
</dbReference>
<dbReference type="FunFam" id="2.60.40.10:FF:000003">
    <property type="entry name" value="Titin isoform E"/>
    <property type="match status" value="1"/>
</dbReference>
<name>A0A820M2S5_9BILA</name>
<evidence type="ECO:0000256" key="1">
    <source>
        <dbReference type="ARBA" id="ARBA00023319"/>
    </source>
</evidence>
<dbReference type="PANTHER" id="PTHR14340:SF13">
    <property type="entry name" value="TITIN"/>
    <property type="match status" value="1"/>
</dbReference>
<gene>
    <name evidence="3" type="ORF">JBS370_LOCUS42417</name>
</gene>
<dbReference type="Gene3D" id="2.60.40.10">
    <property type="entry name" value="Immunoglobulins"/>
    <property type="match status" value="1"/>
</dbReference>